<sequence length="386" mass="41407">MQRCKGQGPLAGLKVVEIGGIGPLPFCAMLLADLGADVLRIDRIVPSDSGVLLESRFDLLRRSRRSIAMDLKNGAAVEVILRLVEGADAVIEGFRPGVAERLGVGPDDCLAVNPKVVYGRMTGWGQDGPLADAPGHDLNYIGLTGALHSIGSENGPPVPPLNLVGDFGGGSLYLALGVVSAMLEARSSGQGQVVDAAMVDGSASLMTLIYGMHAGNAWIDRRGSNRLDSGAPWYQVYETSDGRYVSLASNEPRFYRETLTLLGVADEALPKQHDTDGWPLLRARFAEIFRQKTRDEWCNLAAGTNVCIAPVLSLTEAPKHPHNVARATFQEVAGVVQPGPAPRFSRTPGAIQRPPARIGEHTDEALLDWGFAQHEIDALRNREAIR</sequence>
<evidence type="ECO:0000313" key="5">
    <source>
        <dbReference type="Proteomes" id="UP000664048"/>
    </source>
</evidence>
<dbReference type="RefSeq" id="WP_039341351.1">
    <property type="nucleotide sequence ID" value="NZ_AP018359.1"/>
</dbReference>
<dbReference type="PANTHER" id="PTHR48228">
    <property type="entry name" value="SUCCINYL-COA--D-CITRAMALATE COA-TRANSFERASE"/>
    <property type="match status" value="1"/>
</dbReference>
<dbReference type="AlphaFoldDB" id="A0A1E3FVJ2"/>
<dbReference type="PANTHER" id="PTHR48228:SF5">
    <property type="entry name" value="ALPHA-METHYLACYL-COA RACEMASE"/>
    <property type="match status" value="1"/>
</dbReference>
<dbReference type="Pfam" id="PF02515">
    <property type="entry name" value="CoA_transf_3"/>
    <property type="match status" value="1"/>
</dbReference>
<organism evidence="1 4">
    <name type="scientific">Burkholderia contaminans</name>
    <dbReference type="NCBI Taxonomy" id="488447"/>
    <lineage>
        <taxon>Bacteria</taxon>
        <taxon>Pseudomonadati</taxon>
        <taxon>Pseudomonadota</taxon>
        <taxon>Betaproteobacteria</taxon>
        <taxon>Burkholderiales</taxon>
        <taxon>Burkholderiaceae</taxon>
        <taxon>Burkholderia</taxon>
        <taxon>Burkholderia cepacia complex</taxon>
    </lineage>
</organism>
<dbReference type="Proteomes" id="UP000611459">
    <property type="component" value="Unassembled WGS sequence"/>
</dbReference>
<dbReference type="Gene3D" id="3.40.50.10540">
    <property type="entry name" value="Crotonobetainyl-coa:carnitine coa-transferase, domain 1"/>
    <property type="match status" value="1"/>
</dbReference>
<protein>
    <submittedName>
        <fullName evidence="1">CoA transferase</fullName>
    </submittedName>
</protein>
<dbReference type="EMBL" id="JAGEMX010000019">
    <property type="protein sequence ID" value="MBO1834463.1"/>
    <property type="molecule type" value="Genomic_DNA"/>
</dbReference>
<accession>A0A1E3FVJ2</accession>
<dbReference type="Proteomes" id="UP001220209">
    <property type="component" value="Chromosome 3"/>
</dbReference>
<reference evidence="3 6" key="3">
    <citation type="submission" date="2021-12" db="EMBL/GenBank/DDBJ databases">
        <title>Genomic and phenotypic characterization of three Burkholderia contaminans isolates recovered from different sources.</title>
        <authorList>
            <person name="Lopez De Volder A."/>
            <person name="Fan Y."/>
            <person name="Nunvar J."/>
            <person name="Herrera T."/>
            <person name="Timp W."/>
            <person name="Degrossi J."/>
        </authorList>
    </citation>
    <scope>NUCLEOTIDE SEQUENCE [LARGE SCALE GENOMIC DNA]</scope>
    <source>
        <strain evidence="3 6">LMG 23361</strain>
    </source>
</reference>
<dbReference type="InterPro" id="IPR003673">
    <property type="entry name" value="CoA-Trfase_fam_III"/>
</dbReference>
<keyword evidence="1" id="KW-0808">Transferase</keyword>
<dbReference type="GO" id="GO:0016740">
    <property type="term" value="F:transferase activity"/>
    <property type="evidence" value="ECO:0007669"/>
    <property type="project" value="UniProtKB-KW"/>
</dbReference>
<keyword evidence="5" id="KW-1185">Reference proteome</keyword>
<evidence type="ECO:0000313" key="4">
    <source>
        <dbReference type="Proteomes" id="UP000611459"/>
    </source>
</evidence>
<evidence type="ECO:0000313" key="1">
    <source>
        <dbReference type="EMBL" id="MBK1934825.1"/>
    </source>
</evidence>
<dbReference type="InterPro" id="IPR050509">
    <property type="entry name" value="CoA-transferase_III"/>
</dbReference>
<proteinExistence type="predicted"/>
<dbReference type="SUPFAM" id="SSF89796">
    <property type="entry name" value="CoA-transferase family III (CaiB/BaiF)"/>
    <property type="match status" value="1"/>
</dbReference>
<name>A0A1E3FVJ2_9BURK</name>
<evidence type="ECO:0000313" key="2">
    <source>
        <dbReference type="EMBL" id="MBO1834463.1"/>
    </source>
</evidence>
<dbReference type="EMBL" id="JAENIB010000023">
    <property type="protein sequence ID" value="MBK1934825.1"/>
    <property type="molecule type" value="Genomic_DNA"/>
</dbReference>
<reference evidence="1" key="1">
    <citation type="submission" date="2021-01" db="EMBL/GenBank/DDBJ databases">
        <title>Outbreak of Burkholderia contaminns endophthalmitis traced to a clinical ventilation system.</title>
        <authorList>
            <person name="Lipuma J."/>
            <person name="Spilker T."/>
            <person name="Kratholm J."/>
        </authorList>
    </citation>
    <scope>NUCLEOTIDE SEQUENCE</scope>
    <source>
        <strain evidence="1">HI4954</strain>
    </source>
</reference>
<gene>
    <name evidence="2" type="ORF">J4M89_34285</name>
    <name evidence="1" type="ORF">JIN94_33560</name>
    <name evidence="3" type="ORF">LXE91_38415</name>
</gene>
<reference evidence="2 5" key="2">
    <citation type="submission" date="2021-03" db="EMBL/GenBank/DDBJ databases">
        <title>Clinical course, treatment and visual outcome of an outbreak of Burkholderia contaminans endophthalmitis following cataract surgery.</title>
        <authorList>
            <person name="Lind C."/>
            <person name="Olsen K."/>
            <person name="Angelsen N.K."/>
            <person name="Krefting E.A."/>
            <person name="Fossen K."/>
            <person name="Gravningen K."/>
            <person name="Depoorter E."/>
            <person name="Vandamme P."/>
            <person name="Bertelsen G."/>
        </authorList>
    </citation>
    <scope>NUCLEOTIDE SEQUENCE [LARGE SCALE GENOMIC DNA]</scope>
    <source>
        <strain evidence="2 5">51242556</strain>
    </source>
</reference>
<evidence type="ECO:0000313" key="6">
    <source>
        <dbReference type="Proteomes" id="UP001220209"/>
    </source>
</evidence>
<dbReference type="GeneID" id="93194352"/>
<dbReference type="InterPro" id="IPR044855">
    <property type="entry name" value="CoA-Trfase_III_dom3_sf"/>
</dbReference>
<dbReference type="EMBL" id="CP090642">
    <property type="protein sequence ID" value="WFN22554.1"/>
    <property type="molecule type" value="Genomic_DNA"/>
</dbReference>
<dbReference type="InterPro" id="IPR023606">
    <property type="entry name" value="CoA-Trfase_III_dom_1_sf"/>
</dbReference>
<dbReference type="Gene3D" id="3.30.1540.10">
    <property type="entry name" value="formyl-coa transferase, domain 3"/>
    <property type="match status" value="1"/>
</dbReference>
<dbReference type="Proteomes" id="UP000664048">
    <property type="component" value="Unassembled WGS sequence"/>
</dbReference>
<dbReference type="OrthoDB" id="5294844at2"/>
<evidence type="ECO:0000313" key="3">
    <source>
        <dbReference type="EMBL" id="WFN22554.1"/>
    </source>
</evidence>